<accession>A0AAE9ZA91</accession>
<evidence type="ECO:0000256" key="1">
    <source>
        <dbReference type="SAM" id="Phobius"/>
    </source>
</evidence>
<reference evidence="2 3" key="1">
    <citation type="journal article" date="2015" name="Genome Announc.">
        <title>Draft Genome Sequences of Marine Isolates of Thalassomonas viridans and Thalassomonas actiniarum.</title>
        <authorList>
            <person name="Olonade I."/>
            <person name="van Zyl L.J."/>
            <person name="Trindade M."/>
        </authorList>
    </citation>
    <scope>NUCLEOTIDE SEQUENCE [LARGE SCALE GENOMIC DNA]</scope>
    <source>
        <strain evidence="2 3">XOM25</strain>
    </source>
</reference>
<evidence type="ECO:0000313" key="3">
    <source>
        <dbReference type="Proteomes" id="UP000032352"/>
    </source>
</evidence>
<reference evidence="2 3" key="2">
    <citation type="journal article" date="2022" name="Mar. Drugs">
        <title>Bioassay-Guided Fractionation Leads to the Detection of Cholic Acid Generated by the Rare Thalassomonas sp.</title>
        <authorList>
            <person name="Pheiffer F."/>
            <person name="Schneider Y.K."/>
            <person name="Hansen E.H."/>
            <person name="Andersen J.H."/>
            <person name="Isaksson J."/>
            <person name="Busche T."/>
            <person name="R C."/>
            <person name="Kalinowski J."/>
            <person name="Zyl L.V."/>
            <person name="Trindade M."/>
        </authorList>
    </citation>
    <scope>NUCLEOTIDE SEQUENCE [LARGE SCALE GENOMIC DNA]</scope>
    <source>
        <strain evidence="2 3">XOM25</strain>
    </source>
</reference>
<name>A0AAE9ZA91_9GAMM</name>
<dbReference type="AlphaFoldDB" id="A0AAE9ZA91"/>
<dbReference type="RefSeq" id="WP_044836476.1">
    <property type="nucleotide sequence ID" value="NZ_CP059734.1"/>
</dbReference>
<proteinExistence type="predicted"/>
<protein>
    <submittedName>
        <fullName evidence="2">Uncharacterized protein</fullName>
    </submittedName>
</protein>
<gene>
    <name evidence="2" type="ORF">SG34_033310</name>
</gene>
<keyword evidence="1" id="KW-1133">Transmembrane helix</keyword>
<evidence type="ECO:0000313" key="2">
    <source>
        <dbReference type="EMBL" id="WDE08779.1"/>
    </source>
</evidence>
<keyword evidence="3" id="KW-1185">Reference proteome</keyword>
<dbReference type="Proteomes" id="UP000032352">
    <property type="component" value="Chromosome pTvir"/>
</dbReference>
<dbReference type="KEGG" id="tvd:SG34_033310"/>
<sequence>MSEIILTNQLLSRQSFKEQCGIELSQLRDIHGRTPEFAIGNTPYLLEPASPVNNRPSTEGLSALNQLAPMYISRDLTNLSLSYGSDNVLALAQIRKNLYDFGTASVGASAGFHGNRISGFIKAVQEYQNALMQFREAIETKSPHKLAAEQKVNHAYKELQNKFHYEMESVTAQIKSRRGTALSNLERGKNIVRSSRNITKLDVTSQAQASEVAQFAKYTKFLGNGLAVIDFTSRLGNIQNTHKAGGSWHKQLFIESTSFIASAAAGTMMINAGSYGLGLLIAATPIGWVGLIIGGTLVVGAAAGASLGANYTLQQNSGNWYDAIMNALGI</sequence>
<feature type="transmembrane region" description="Helical" evidence="1">
    <location>
        <begin position="259"/>
        <end position="282"/>
    </location>
</feature>
<keyword evidence="1" id="KW-0472">Membrane</keyword>
<feature type="transmembrane region" description="Helical" evidence="1">
    <location>
        <begin position="288"/>
        <end position="309"/>
    </location>
</feature>
<keyword evidence="1" id="KW-0812">Transmembrane</keyword>
<dbReference type="EMBL" id="CP059734">
    <property type="protein sequence ID" value="WDE08779.1"/>
    <property type="molecule type" value="Genomic_DNA"/>
</dbReference>
<organism evidence="2 3">
    <name type="scientific">Thalassomonas viridans</name>
    <dbReference type="NCBI Taxonomy" id="137584"/>
    <lineage>
        <taxon>Bacteria</taxon>
        <taxon>Pseudomonadati</taxon>
        <taxon>Pseudomonadota</taxon>
        <taxon>Gammaproteobacteria</taxon>
        <taxon>Alteromonadales</taxon>
        <taxon>Colwelliaceae</taxon>
        <taxon>Thalassomonas</taxon>
    </lineage>
</organism>